<dbReference type="Pfam" id="PF00892">
    <property type="entry name" value="EamA"/>
    <property type="match status" value="2"/>
</dbReference>
<keyword evidence="3" id="KW-0472">Membrane</keyword>
<evidence type="ECO:0000256" key="1">
    <source>
        <dbReference type="ARBA" id="ARBA00007362"/>
    </source>
</evidence>
<dbReference type="PANTHER" id="PTHR22911">
    <property type="entry name" value="ACYL-MALONYL CONDENSING ENZYME-RELATED"/>
    <property type="match status" value="1"/>
</dbReference>
<feature type="transmembrane region" description="Helical" evidence="3">
    <location>
        <begin position="101"/>
        <end position="119"/>
    </location>
</feature>
<keyword evidence="3" id="KW-0812">Transmembrane</keyword>
<dbReference type="RefSeq" id="WP_380555525.1">
    <property type="nucleotide sequence ID" value="NZ_JBHEZY010000009.1"/>
</dbReference>
<dbReference type="InterPro" id="IPR037185">
    <property type="entry name" value="EmrE-like"/>
</dbReference>
<dbReference type="PROSITE" id="PS51257">
    <property type="entry name" value="PROKAR_LIPOPROTEIN"/>
    <property type="match status" value="1"/>
</dbReference>
<feature type="transmembrane region" description="Helical" evidence="3">
    <location>
        <begin position="158"/>
        <end position="176"/>
    </location>
</feature>
<evidence type="ECO:0000256" key="2">
    <source>
        <dbReference type="SAM" id="MobiDB-lite"/>
    </source>
</evidence>
<dbReference type="PANTHER" id="PTHR22911:SF79">
    <property type="entry name" value="MOBA-LIKE NTP TRANSFERASE DOMAIN-CONTAINING PROTEIN"/>
    <property type="match status" value="1"/>
</dbReference>
<feature type="compositionally biased region" description="Low complexity" evidence="2">
    <location>
        <begin position="334"/>
        <end position="356"/>
    </location>
</feature>
<feature type="domain" description="EamA" evidence="4">
    <location>
        <begin position="15"/>
        <end position="146"/>
    </location>
</feature>
<evidence type="ECO:0000313" key="6">
    <source>
        <dbReference type="Proteomes" id="UP001592530"/>
    </source>
</evidence>
<comment type="similarity">
    <text evidence="1">Belongs to the EamA transporter family.</text>
</comment>
<name>A0ABV6X557_9ACTN</name>
<organism evidence="5 6">
    <name type="scientific">Streptacidiphilus alkalitolerans</name>
    <dbReference type="NCBI Taxonomy" id="3342712"/>
    <lineage>
        <taxon>Bacteria</taxon>
        <taxon>Bacillati</taxon>
        <taxon>Actinomycetota</taxon>
        <taxon>Actinomycetes</taxon>
        <taxon>Kitasatosporales</taxon>
        <taxon>Streptomycetaceae</taxon>
        <taxon>Streptacidiphilus</taxon>
    </lineage>
</organism>
<protein>
    <submittedName>
        <fullName evidence="5">DMT family transporter</fullName>
    </submittedName>
</protein>
<evidence type="ECO:0000313" key="5">
    <source>
        <dbReference type="EMBL" id="MFC1433446.1"/>
    </source>
</evidence>
<dbReference type="EMBL" id="JBHEZY010000009">
    <property type="protein sequence ID" value="MFC1433446.1"/>
    <property type="molecule type" value="Genomic_DNA"/>
</dbReference>
<gene>
    <name evidence="5" type="ORF">ACEZDB_22625</name>
</gene>
<dbReference type="InterPro" id="IPR000620">
    <property type="entry name" value="EamA_dom"/>
</dbReference>
<reference evidence="5 6" key="1">
    <citation type="submission" date="2024-09" db="EMBL/GenBank/DDBJ databases">
        <authorList>
            <person name="Lee S.D."/>
        </authorList>
    </citation>
    <scope>NUCLEOTIDE SEQUENCE [LARGE SCALE GENOMIC DNA]</scope>
    <source>
        <strain evidence="5 6">N1-3</strain>
    </source>
</reference>
<feature type="compositionally biased region" description="Low complexity" evidence="2">
    <location>
        <begin position="369"/>
        <end position="391"/>
    </location>
</feature>
<feature type="domain" description="EamA" evidence="4">
    <location>
        <begin position="163"/>
        <end position="309"/>
    </location>
</feature>
<dbReference type="SUPFAM" id="SSF103481">
    <property type="entry name" value="Multidrug resistance efflux transporter EmrE"/>
    <property type="match status" value="2"/>
</dbReference>
<proteinExistence type="inferred from homology"/>
<feature type="transmembrane region" description="Helical" evidence="3">
    <location>
        <begin position="197"/>
        <end position="215"/>
    </location>
</feature>
<comment type="caution">
    <text evidence="5">The sequence shown here is derived from an EMBL/GenBank/DDBJ whole genome shotgun (WGS) entry which is preliminary data.</text>
</comment>
<feature type="transmembrane region" description="Helical" evidence="3">
    <location>
        <begin position="268"/>
        <end position="287"/>
    </location>
</feature>
<feature type="transmembrane region" description="Helical" evidence="3">
    <location>
        <begin position="44"/>
        <end position="64"/>
    </location>
</feature>
<evidence type="ECO:0000259" key="4">
    <source>
        <dbReference type="Pfam" id="PF00892"/>
    </source>
</evidence>
<dbReference type="Proteomes" id="UP001592530">
    <property type="component" value="Unassembled WGS sequence"/>
</dbReference>
<evidence type="ECO:0000256" key="3">
    <source>
        <dbReference type="SAM" id="Phobius"/>
    </source>
</evidence>
<accession>A0ABV6X557</accession>
<feature type="transmembrane region" description="Helical" evidence="3">
    <location>
        <begin position="293"/>
        <end position="310"/>
    </location>
</feature>
<feature type="transmembrane region" description="Helical" evidence="3">
    <location>
        <begin position="76"/>
        <end position="95"/>
    </location>
</feature>
<keyword evidence="3" id="KW-1133">Transmembrane helix</keyword>
<feature type="transmembrane region" description="Helical" evidence="3">
    <location>
        <begin position="131"/>
        <end position="152"/>
    </location>
</feature>
<sequence>MRTHAPATAATRRRTGLTLALLSACAFGGSGTAAKPLIEAGLTAMQVVWLRIALSALVLLPVAIQHRDLPRRHPGLLIGFGLVGVACVQGCYFYAISRIPVGVALLIEYLGPALLLGYVRFVQHRRVTRAAAVGAVVTMAGLALVVQFWNGLGGLDPIGVASALAAACGMVGYFILSEKSGPSATAGEEPARPIDPMGMTAYGLIIGAIVLLPIARPWETHWHLLGTDVSMGGTPVPALLLLGWVVLIATVLAYLTGVASVSRLSAPVAGVVACLEAVVATVLAWVLLGEHLVLPQIIGGLLVLAGACVAQTSTPSDTAAVDFVAPVGEAAHGTATHGAATHGAAATREAAHGEAAPLDAAHSESTHGDATADAAPVSAAVSALPPARQPTVPTPPASR</sequence>
<feature type="region of interest" description="Disordered" evidence="2">
    <location>
        <begin position="334"/>
        <end position="399"/>
    </location>
</feature>
<feature type="transmembrane region" description="Helical" evidence="3">
    <location>
        <begin position="235"/>
        <end position="256"/>
    </location>
</feature>